<protein>
    <submittedName>
        <fullName evidence="1">Uncharacterized protein</fullName>
    </submittedName>
</protein>
<sequence>MNIQNNIIQKELIQNNNKQNNKWLLLSLINNLPSEIDLII</sequence>
<dbReference type="AlphaFoldDB" id="A0A2K8NWX6"/>
<name>A0A2K8NWX6_9MOLU</name>
<evidence type="ECO:0000313" key="1">
    <source>
        <dbReference type="EMBL" id="ATZ18036.1"/>
    </source>
</evidence>
<reference evidence="1 2" key="1">
    <citation type="submission" date="2017-11" db="EMBL/GenBank/DDBJ databases">
        <title>Genome sequence of Entomoplasma melaleucae M1 (ATCC 49191).</title>
        <authorList>
            <person name="Lo W.-S."/>
            <person name="Gasparich G.E."/>
            <person name="Kuo C.-H."/>
        </authorList>
    </citation>
    <scope>NUCLEOTIDE SEQUENCE [LARGE SCALE GENOMIC DNA]</scope>
    <source>
        <strain evidence="1 2">M1</strain>
    </source>
</reference>
<dbReference type="EMBL" id="CP024964">
    <property type="protein sequence ID" value="ATZ18036.1"/>
    <property type="molecule type" value="Genomic_DNA"/>
</dbReference>
<keyword evidence="2" id="KW-1185">Reference proteome</keyword>
<dbReference type="Proteomes" id="UP000231896">
    <property type="component" value="Chromosome"/>
</dbReference>
<evidence type="ECO:0000313" key="2">
    <source>
        <dbReference type="Proteomes" id="UP000231896"/>
    </source>
</evidence>
<accession>A0A2K8NWX6</accession>
<gene>
    <name evidence="1" type="ORF">EMELA_v1c04960</name>
</gene>
<dbReference type="RefSeq" id="WP_268875442.1">
    <property type="nucleotide sequence ID" value="NZ_CP024964.1"/>
</dbReference>
<organism evidence="1 2">
    <name type="scientific">Mesoplasma melaleucae</name>
    <dbReference type="NCBI Taxonomy" id="81459"/>
    <lineage>
        <taxon>Bacteria</taxon>
        <taxon>Bacillati</taxon>
        <taxon>Mycoplasmatota</taxon>
        <taxon>Mollicutes</taxon>
        <taxon>Entomoplasmatales</taxon>
        <taxon>Entomoplasmataceae</taxon>
        <taxon>Mesoplasma</taxon>
    </lineage>
</organism>
<dbReference type="KEGG" id="eml:EMELA_v1c04960"/>
<proteinExistence type="predicted"/>